<proteinExistence type="predicted"/>
<reference evidence="1" key="1">
    <citation type="journal article" date="2021" name="Proc. Natl. Acad. Sci. U.S.A.">
        <title>A Catalog of Tens of Thousands of Viruses from Human Metagenomes Reveals Hidden Associations with Chronic Diseases.</title>
        <authorList>
            <person name="Tisza M.J."/>
            <person name="Buck C.B."/>
        </authorList>
    </citation>
    <scope>NUCLEOTIDE SEQUENCE</scope>
    <source>
        <strain evidence="1">CtFlR8</strain>
    </source>
</reference>
<dbReference type="EMBL" id="BK059128">
    <property type="protein sequence ID" value="DAE32670.1"/>
    <property type="molecule type" value="Genomic_DNA"/>
</dbReference>
<evidence type="ECO:0000313" key="1">
    <source>
        <dbReference type="EMBL" id="DAE32670.1"/>
    </source>
</evidence>
<sequence length="262" mass="30500">MEKTKIDWCDSSWNPVTGCLHSCKYCYARSIANRFSGGGEKWTDDALIELNDRIYFDESEKAEAYPYGFKPTLHRYRLNEYEKKSGRNIFVCSMADIFGHWVPDSWIEEVFSACAKAPQHNYLFLTKNPERFVDLQNNGKLIVADNMWYGASATNEDQLELAAKAFSKLSCQTKNFLSVEPILEDVTVSKYWDYHMDAHLVDWLIVGAETGHRKDKVIPERDWIRSITFDCYDESIPVFMKSSLADIWRNPLVQEFPKELLR</sequence>
<accession>A0A8S5RMV0</accession>
<protein>
    <recommendedName>
        <fullName evidence="2">DUF5131 family protein</fullName>
    </recommendedName>
</protein>
<dbReference type="Pfam" id="PF07505">
    <property type="entry name" value="DUF5131"/>
    <property type="match status" value="1"/>
</dbReference>
<evidence type="ECO:0008006" key="2">
    <source>
        <dbReference type="Google" id="ProtNLM"/>
    </source>
</evidence>
<name>A0A8S5RMV0_9VIRU</name>
<dbReference type="InterPro" id="IPR011101">
    <property type="entry name" value="DUF5131"/>
</dbReference>
<organism evidence="1">
    <name type="scientific">virus sp. ctFlR8</name>
    <dbReference type="NCBI Taxonomy" id="2825811"/>
    <lineage>
        <taxon>Viruses</taxon>
    </lineage>
</organism>